<organism evidence="6 7">
    <name type="scientific">Xanthoceras sorbifolium</name>
    <dbReference type="NCBI Taxonomy" id="99658"/>
    <lineage>
        <taxon>Eukaryota</taxon>
        <taxon>Viridiplantae</taxon>
        <taxon>Streptophyta</taxon>
        <taxon>Embryophyta</taxon>
        <taxon>Tracheophyta</taxon>
        <taxon>Spermatophyta</taxon>
        <taxon>Magnoliopsida</taxon>
        <taxon>eudicotyledons</taxon>
        <taxon>Gunneridae</taxon>
        <taxon>Pentapetalae</taxon>
        <taxon>rosids</taxon>
        <taxon>malvids</taxon>
        <taxon>Sapindales</taxon>
        <taxon>Sapindaceae</taxon>
        <taxon>Xanthoceroideae</taxon>
        <taxon>Xanthoceras</taxon>
    </lineage>
</organism>
<feature type="region of interest" description="Disordered" evidence="4">
    <location>
        <begin position="824"/>
        <end position="855"/>
    </location>
</feature>
<feature type="compositionally biased region" description="Basic and acidic residues" evidence="4">
    <location>
        <begin position="967"/>
        <end position="984"/>
    </location>
</feature>
<feature type="compositionally biased region" description="Basic and acidic residues" evidence="4">
    <location>
        <begin position="453"/>
        <end position="462"/>
    </location>
</feature>
<evidence type="ECO:0000256" key="4">
    <source>
        <dbReference type="SAM" id="MobiDB-lite"/>
    </source>
</evidence>
<evidence type="ECO:0000313" key="6">
    <source>
        <dbReference type="EMBL" id="KAH7573588.1"/>
    </source>
</evidence>
<keyword evidence="1" id="KW-0479">Metal-binding</keyword>
<name>A0ABQ8IAC3_9ROSI</name>
<reference evidence="6 7" key="1">
    <citation type="submission" date="2021-02" db="EMBL/GenBank/DDBJ databases">
        <title>Plant Genome Project.</title>
        <authorList>
            <person name="Zhang R.-G."/>
        </authorList>
    </citation>
    <scope>NUCLEOTIDE SEQUENCE [LARGE SCALE GENOMIC DNA]</scope>
    <source>
        <tissue evidence="6">Leaves</tissue>
    </source>
</reference>
<feature type="domain" description="CW-type" evidence="5">
    <location>
        <begin position="646"/>
        <end position="699"/>
    </location>
</feature>
<sequence>MEENSELEEGEAHYYKNVDDNIDLDPDTDLSYIDEKVQNVLGHHLKDFEGGVFAENLGAKFGGYGSFLPTYERSSYIRSCPKSPQRNSTATKSLYNLSTEGPSQNLKPTLNAPPSVSVGTSSCSDHLLQNSGVPSGVVSASHDLHVSSAQVAKQVTMKGESLNKSGHLADRRTLRLRIKMSSDKVAKKSAAIYSGLGLDNSPSSSWDSAEESGRINPLSRGSADESSTNILQAMTSFPVPGDALISPLQDSLLFLMRKERLSGYCEPVSSLKGRQEHSAMLAEESVASMGNGKMLKEKKAKSVEKSDRLVELNHGADIKYESGTTCLVKKNIEKETLGGKKIYSNDLRCAPLSNSVCAFDSVKLIGCASEVSREADKNGERDNLVSSNLPTKELFESISGMESGKSQKGNGRSNSKEKVQEQRWISSQHDVLAQLGENEGKSKGKKATAPLKAHSDGSKCKEDTLARSDLKVGKKSSIRVDDETNECYGRTKLSSECKKSNGNQIKGKVAAVSIKRSLTDGANLVPKGTTSASRDASTCKSKILKLKSQKDVDEAGGFHRESLDSSLEQIKNPLERPSSDKLKFSSSRKFGVKLRHNAFLDKSREKFGGKKVENRVISETFINDNPCLGPCTMEGRHASEMVPAATGPHDNWVCCDSCQKWRLLPFGTTDEDLPDSWSCSMQNWLPGLNRCDISEEETTKAIQALCQLPILEGQTNVQNYANGTASVITSTHGLHLDQNHQSLNFPTVSIRGKKKHSLKEKSKAGGNAGLIQTLNDMNQPPAESNLVKKSRSLYINKSGNLDMEKHILKQKEKHMNGGDAKKLKMKNKRDADQHGYGTSKKAKIEDADVADKHRNSDVNVGRVGLKPSAGLQTKASGKNMLKYELCYSKGVKCDSKDGILLSIKKLGDQPQVSSDHGSLDMRVQDKRDNPAKKRKWQDNETGQDSKEYVKEESSESGFGRGKKSRVQKTDRRDSSENKGADSKSNKNGRVAPVLSGCKVYPIDGMKDARSVDKDQQLLKLRKKVVPQQTSDGIDLMRRDFGCEVSVAATSSSSKVSGSCKNGANFKEVKGSPVESVSSSPFRSFYIDKLTSGADNYLRKNDGGTDFVPVNGNPEKYWDGEGNGDKMKFSDRSSEHGDLYLKKSMKYESEFDFDHHARFSEIMSEGKKNSPDRAKSKCYQDEKHLISKRDFGGRLVSDGGTEKEFKPEEHDDSNVKLWASTNRKVASPQKLMQDFEVVIKPNGLKIESVSHCVSEDGQETQHDLSVPGSKQGSVFHELRIDDSCKVDVLKASRPPGNVGNKNGAHHSLGHCTLDLHEVKDFNAPSLRSMKSFNQNATNALKEAQELRDYADRLKNSGFDFESNEAYFQAALKFLHGASLLETCSGEGGRHEMTQIQVYSTTAKLCESCAHEYERRQEMAVAALAYKCMEVAYMRVVYCKHSSTSRDRNVLQATLNMAPQGESPSSSASDVDNLNNQATDKATLSKGTVSHVTGNHIIFARNRPQFIRLFDFTQDVNFAMEASRKSQDAFASANVTMGEAQNREYITTIKRVIDFSFQDVEALIRLVRLAMEAIINR</sequence>
<feature type="compositionally biased region" description="Polar residues" evidence="4">
    <location>
        <begin position="404"/>
        <end position="413"/>
    </location>
</feature>
<evidence type="ECO:0000259" key="5">
    <source>
        <dbReference type="PROSITE" id="PS51050"/>
    </source>
</evidence>
<protein>
    <recommendedName>
        <fullName evidence="5">CW-type domain-containing protein</fullName>
    </recommendedName>
</protein>
<comment type="caution">
    <text evidence="6">The sequence shown here is derived from an EMBL/GenBank/DDBJ whole genome shotgun (WGS) entry which is preliminary data.</text>
</comment>
<feature type="region of interest" description="Disordered" evidence="4">
    <location>
        <begin position="199"/>
        <end position="226"/>
    </location>
</feature>
<feature type="compositionally biased region" description="Basic and acidic residues" evidence="4">
    <location>
        <begin position="842"/>
        <end position="855"/>
    </location>
</feature>
<keyword evidence="7" id="KW-1185">Reference proteome</keyword>
<dbReference type="Gene3D" id="3.30.40.100">
    <property type="match status" value="1"/>
</dbReference>
<dbReference type="PANTHER" id="PTHR46524:SF12">
    <property type="entry name" value="CW-TYPE DOMAIN-CONTAINING PROTEIN"/>
    <property type="match status" value="1"/>
</dbReference>
<dbReference type="PROSITE" id="PS51050">
    <property type="entry name" value="ZF_CW"/>
    <property type="match status" value="1"/>
</dbReference>
<feature type="region of interest" description="Disordered" evidence="4">
    <location>
        <begin position="908"/>
        <end position="990"/>
    </location>
</feature>
<dbReference type="Proteomes" id="UP000827721">
    <property type="component" value="Unassembled WGS sequence"/>
</dbReference>
<feature type="region of interest" description="Disordered" evidence="4">
    <location>
        <begin position="437"/>
        <end position="462"/>
    </location>
</feature>
<feature type="compositionally biased region" description="Basic and acidic residues" evidence="4">
    <location>
        <begin position="917"/>
        <end position="931"/>
    </location>
</feature>
<dbReference type="Pfam" id="PF07496">
    <property type="entry name" value="zf-CW"/>
    <property type="match status" value="1"/>
</dbReference>
<feature type="region of interest" description="Disordered" evidence="4">
    <location>
        <begin position="101"/>
        <end position="123"/>
    </location>
</feature>
<keyword evidence="3" id="KW-0862">Zinc</keyword>
<keyword evidence="2" id="KW-0863">Zinc-finger</keyword>
<gene>
    <name evidence="6" type="ORF">JRO89_XS03G0177000</name>
</gene>
<evidence type="ECO:0000256" key="1">
    <source>
        <dbReference type="ARBA" id="ARBA00022723"/>
    </source>
</evidence>
<dbReference type="PANTHER" id="PTHR46524">
    <property type="entry name" value="CW-TYPE ZINC FINGER"/>
    <property type="match status" value="1"/>
</dbReference>
<feature type="compositionally biased region" description="Basic and acidic residues" evidence="4">
    <location>
        <begin position="824"/>
        <end position="833"/>
    </location>
</feature>
<dbReference type="InterPro" id="IPR056406">
    <property type="entry name" value="THD_CWZF3/5/7"/>
</dbReference>
<dbReference type="Pfam" id="PF24756">
    <property type="entry name" value="THD_CWZF3-5-7"/>
    <property type="match status" value="1"/>
</dbReference>
<proteinExistence type="predicted"/>
<feature type="compositionally biased region" description="Basic and acidic residues" evidence="4">
    <location>
        <begin position="943"/>
        <end position="953"/>
    </location>
</feature>
<evidence type="ECO:0000256" key="3">
    <source>
        <dbReference type="ARBA" id="ARBA00022833"/>
    </source>
</evidence>
<evidence type="ECO:0000313" key="7">
    <source>
        <dbReference type="Proteomes" id="UP000827721"/>
    </source>
</evidence>
<evidence type="ECO:0000256" key="2">
    <source>
        <dbReference type="ARBA" id="ARBA00022771"/>
    </source>
</evidence>
<dbReference type="InterPro" id="IPR011124">
    <property type="entry name" value="Znf_CW"/>
</dbReference>
<dbReference type="InterPro" id="IPR055300">
    <property type="entry name" value="CWZF3/5/7"/>
</dbReference>
<feature type="region of interest" description="Disordered" evidence="4">
    <location>
        <begin position="395"/>
        <end position="425"/>
    </location>
</feature>
<dbReference type="EMBL" id="JAFEMO010000003">
    <property type="protein sequence ID" value="KAH7573588.1"/>
    <property type="molecule type" value="Genomic_DNA"/>
</dbReference>
<accession>A0ABQ8IAC3</accession>